<dbReference type="Gene3D" id="3.40.309.10">
    <property type="entry name" value="Aldehyde Dehydrogenase, Chain A, domain 2"/>
    <property type="match status" value="1"/>
</dbReference>
<proteinExistence type="inferred from homology"/>
<evidence type="ECO:0000256" key="1">
    <source>
        <dbReference type="ARBA" id="ARBA00009986"/>
    </source>
</evidence>
<dbReference type="InterPro" id="IPR015590">
    <property type="entry name" value="Aldehyde_DH_dom"/>
</dbReference>
<name>A0ABX7E1S4_9BACI</name>
<keyword evidence="6" id="KW-1185">Reference proteome</keyword>
<dbReference type="PANTHER" id="PTHR43353:SF5">
    <property type="entry name" value="SUCCINATE-SEMIALDEHYDE DEHYDROGENASE, MITOCHONDRIAL"/>
    <property type="match status" value="1"/>
</dbReference>
<protein>
    <recommendedName>
        <fullName evidence="3">Aldehyde dehydrogenase</fullName>
    </recommendedName>
</protein>
<dbReference type="RefSeq" id="WP_202778644.1">
    <property type="nucleotide sequence ID" value="NZ_CP065425.1"/>
</dbReference>
<keyword evidence="2 3" id="KW-0560">Oxidoreductase</keyword>
<dbReference type="Pfam" id="PF00171">
    <property type="entry name" value="Aldedh"/>
    <property type="match status" value="1"/>
</dbReference>
<evidence type="ECO:0000259" key="4">
    <source>
        <dbReference type="Pfam" id="PF00171"/>
    </source>
</evidence>
<dbReference type="EMBL" id="CP065425">
    <property type="protein sequence ID" value="QQZ09676.1"/>
    <property type="molecule type" value="Genomic_DNA"/>
</dbReference>
<reference evidence="5 6" key="1">
    <citation type="submission" date="2020-11" db="EMBL/GenBank/DDBJ databases">
        <title>Taxonomic evaluation of the Bacillus sporothermodurans group of bacteria based on whole genome sequences.</title>
        <authorList>
            <person name="Fiedler G."/>
            <person name="Herbstmann A.-D."/>
            <person name="Doll E."/>
            <person name="Wenning M."/>
            <person name="Brinks E."/>
            <person name="Kabisch J."/>
            <person name="Breitenwieser F."/>
            <person name="Lappann M."/>
            <person name="Boehnlein C."/>
            <person name="Franz C."/>
        </authorList>
    </citation>
    <scope>NUCLEOTIDE SEQUENCE [LARGE SCALE GENOMIC DNA]</scope>
    <source>
        <strain evidence="5 6">JCM 19841</strain>
    </source>
</reference>
<organism evidence="5 6">
    <name type="scientific">Heyndrickxia vini</name>
    <dbReference type="NCBI Taxonomy" id="1476025"/>
    <lineage>
        <taxon>Bacteria</taxon>
        <taxon>Bacillati</taxon>
        <taxon>Bacillota</taxon>
        <taxon>Bacilli</taxon>
        <taxon>Bacillales</taxon>
        <taxon>Bacillaceae</taxon>
        <taxon>Heyndrickxia</taxon>
    </lineage>
</organism>
<feature type="domain" description="Aldehyde dehydrogenase" evidence="4">
    <location>
        <begin position="16"/>
        <end position="478"/>
    </location>
</feature>
<evidence type="ECO:0000256" key="2">
    <source>
        <dbReference type="ARBA" id="ARBA00023002"/>
    </source>
</evidence>
<dbReference type="SUPFAM" id="SSF53720">
    <property type="entry name" value="ALDH-like"/>
    <property type="match status" value="1"/>
</dbReference>
<dbReference type="Gene3D" id="3.40.605.10">
    <property type="entry name" value="Aldehyde Dehydrogenase, Chain A, domain 1"/>
    <property type="match status" value="1"/>
</dbReference>
<dbReference type="InterPro" id="IPR016163">
    <property type="entry name" value="Ald_DH_C"/>
</dbReference>
<accession>A0ABX7E1S4</accession>
<dbReference type="InterPro" id="IPR016160">
    <property type="entry name" value="Ald_DH_CS_CYS"/>
</dbReference>
<evidence type="ECO:0000313" key="5">
    <source>
        <dbReference type="EMBL" id="QQZ09676.1"/>
    </source>
</evidence>
<dbReference type="Proteomes" id="UP000595691">
    <property type="component" value="Chromosome"/>
</dbReference>
<dbReference type="PROSITE" id="PS00070">
    <property type="entry name" value="ALDEHYDE_DEHYDR_CYS"/>
    <property type="match status" value="1"/>
</dbReference>
<evidence type="ECO:0000256" key="3">
    <source>
        <dbReference type="PIRNR" id="PIRNR036492"/>
    </source>
</evidence>
<dbReference type="PANTHER" id="PTHR43353">
    <property type="entry name" value="SUCCINATE-SEMIALDEHYDE DEHYDROGENASE, MITOCHONDRIAL"/>
    <property type="match status" value="1"/>
</dbReference>
<gene>
    <name evidence="5" type="ORF">I5776_01450</name>
</gene>
<sequence length="484" mass="52778">MLIGQKEKGIFINGEWREAYSGAYRAITNPATLEKLTEISYGGKEDALEAIEEAKAAFPSWSKKKTARERSRYLYKAYEKMLENKEQLAQILTSEQGKPLSEARTEIESAASYLLWYAEEASRVYGEIIPPSNANKRSLVIPQAIGVIAAITPWNFPASMVTRKLGPSLAAGCTVVLKPASQTPLTAMAIVKLFEEIGLPKGVLNLVAGDARAVGEALTQSPDVRLITFTGSTEVGRDLMKNSSQHIKKLSLELGGHAPILVLEDANLETAVDLTIASKFRNCGQTCICANRVYVHQKIAEEFIEKLSEKVKNLKIGNGNEDSTVIGPMIDQNAVEKVTEHVEDALKHGASIVAGGKEWNGGLGGHFYEPTVLVDVNERMKVMNEETFGPVLPIETFDSLEKVIEKANQLPYGLAAYIITESTNRLFQLTEALEYGIIGVNDVFPATAEAPFGGIKESGFGKEGGKEGILEFVEMKYVSIGMTK</sequence>
<dbReference type="PIRSF" id="PIRSF036492">
    <property type="entry name" value="ALDH"/>
    <property type="match status" value="1"/>
</dbReference>
<dbReference type="CDD" id="cd07103">
    <property type="entry name" value="ALDH_F5_SSADH_GabD"/>
    <property type="match status" value="1"/>
</dbReference>
<comment type="similarity">
    <text evidence="1 3">Belongs to the aldehyde dehydrogenase family.</text>
</comment>
<evidence type="ECO:0000313" key="6">
    <source>
        <dbReference type="Proteomes" id="UP000595691"/>
    </source>
</evidence>
<dbReference type="InterPro" id="IPR016161">
    <property type="entry name" value="Ald_DH/histidinol_DH"/>
</dbReference>
<dbReference type="InterPro" id="IPR016162">
    <property type="entry name" value="Ald_DH_N"/>
</dbReference>
<dbReference type="InterPro" id="IPR050740">
    <property type="entry name" value="Aldehyde_DH_Superfamily"/>
</dbReference>
<dbReference type="InterPro" id="IPR012394">
    <property type="entry name" value="Aldehyde_DH_NAD(P)"/>
</dbReference>